<gene>
    <name evidence="1" type="ORF">CANINC_001737</name>
</gene>
<protein>
    <submittedName>
        <fullName evidence="1">Uncharacterized protein</fullName>
    </submittedName>
</protein>
<keyword evidence="2" id="KW-1185">Reference proteome</keyword>
<dbReference type="EMBL" id="SELW01000280">
    <property type="protein sequence ID" value="TID29618.1"/>
    <property type="molecule type" value="Genomic_DNA"/>
</dbReference>
<sequence>MSSNKDDDEFDGWGDLSDVKTELLLDKLWPMKEKIDSIIQSSGVAFPRWIDGSRVDLYMRCIERKLSELAIHPVVSVAFRLMLQVHHIKQLSRYPTPIAFYMQNSYFKQFNKKLLPQLIEACECIINAVLKVADYEKIVNFFKLTYNENEIVKNTYDEMGISSSERLIDTNPIVKINIAILADRMTYIDILEPYLQDMEYVLKRENLKKCVSELSVHPRKTVSCALENDHLWQNHVFNYRPDLAPILSWVILITRKLHGEQRDLFYRLMARELNKASCNNLQFVTLTASRVYGMVVQETGPLIFDENDNN</sequence>
<evidence type="ECO:0000313" key="2">
    <source>
        <dbReference type="Proteomes" id="UP000307173"/>
    </source>
</evidence>
<evidence type="ECO:0000313" key="1">
    <source>
        <dbReference type="EMBL" id="TID29618.1"/>
    </source>
</evidence>
<dbReference type="AlphaFoldDB" id="A0A4T0X2T5"/>
<dbReference type="Proteomes" id="UP000307173">
    <property type="component" value="Unassembled WGS sequence"/>
</dbReference>
<name>A0A4T0X2T5_9ASCO</name>
<comment type="caution">
    <text evidence="1">The sequence shown here is derived from an EMBL/GenBank/DDBJ whole genome shotgun (WGS) entry which is preliminary data.</text>
</comment>
<proteinExistence type="predicted"/>
<accession>A0A4T0X2T5</accession>
<organism evidence="1 2">
    <name type="scientific">Pichia inconspicua</name>
    <dbReference type="NCBI Taxonomy" id="52247"/>
    <lineage>
        <taxon>Eukaryota</taxon>
        <taxon>Fungi</taxon>
        <taxon>Dikarya</taxon>
        <taxon>Ascomycota</taxon>
        <taxon>Saccharomycotina</taxon>
        <taxon>Pichiomycetes</taxon>
        <taxon>Pichiales</taxon>
        <taxon>Pichiaceae</taxon>
        <taxon>Pichia</taxon>
    </lineage>
</organism>
<reference evidence="1 2" key="1">
    <citation type="journal article" date="2019" name="Front. Genet.">
        <title>Whole-Genome Sequencing of the Opportunistic Yeast Pathogen Candida inconspicua Uncovers Its Hybrid Origin.</title>
        <authorList>
            <person name="Mixao V."/>
            <person name="Hansen A.P."/>
            <person name="Saus E."/>
            <person name="Boekhout T."/>
            <person name="Lass-Florl C."/>
            <person name="Gabaldon T."/>
        </authorList>
    </citation>
    <scope>NUCLEOTIDE SEQUENCE [LARGE SCALE GENOMIC DNA]</scope>
    <source>
        <strain evidence="1 2">CBS 180</strain>
    </source>
</reference>